<comment type="caution">
    <text evidence="1">The sequence shown here is derived from an EMBL/GenBank/DDBJ whole genome shotgun (WGS) entry which is preliminary data.</text>
</comment>
<evidence type="ECO:0000313" key="2">
    <source>
        <dbReference type="Proteomes" id="UP000660554"/>
    </source>
</evidence>
<name>A0ABQ3NNZ6_STRVG</name>
<accession>A0ABQ3NNZ6</accession>
<gene>
    <name evidence="1" type="ORF">Scinn_39520</name>
</gene>
<protein>
    <submittedName>
        <fullName evidence="1">Uncharacterized protein</fullName>
    </submittedName>
</protein>
<dbReference type="Proteomes" id="UP000660554">
    <property type="component" value="Unassembled WGS sequence"/>
</dbReference>
<proteinExistence type="predicted"/>
<dbReference type="EMBL" id="BNDV01000008">
    <property type="protein sequence ID" value="GHI14489.1"/>
    <property type="molecule type" value="Genomic_DNA"/>
</dbReference>
<reference evidence="2" key="1">
    <citation type="submission" date="2020-09" db="EMBL/GenBank/DDBJ databases">
        <title>Whole genome shotgun sequence of Streptomyces cinnamonensis NBRC 15873.</title>
        <authorList>
            <person name="Komaki H."/>
            <person name="Tamura T."/>
        </authorList>
    </citation>
    <scope>NUCLEOTIDE SEQUENCE [LARGE SCALE GENOMIC DNA]</scope>
    <source>
        <strain evidence="2">NBRC 15873</strain>
    </source>
</reference>
<keyword evidence="2" id="KW-1185">Reference proteome</keyword>
<organism evidence="1 2">
    <name type="scientific">Streptomyces virginiae</name>
    <name type="common">Streptomyces cinnamonensis</name>
    <dbReference type="NCBI Taxonomy" id="1961"/>
    <lineage>
        <taxon>Bacteria</taxon>
        <taxon>Bacillati</taxon>
        <taxon>Actinomycetota</taxon>
        <taxon>Actinomycetes</taxon>
        <taxon>Kitasatosporales</taxon>
        <taxon>Streptomycetaceae</taxon>
        <taxon>Streptomyces</taxon>
    </lineage>
</organism>
<sequence length="59" mass="6331">MEVDPVAPGNALKCSMHATPSPTCSGPVAAIVTMADAGSPRNRYRVCQQWYDTNCKPHV</sequence>
<evidence type="ECO:0000313" key="1">
    <source>
        <dbReference type="EMBL" id="GHI14489.1"/>
    </source>
</evidence>